<accession>A0A8H9FY94</accession>
<reference evidence="1" key="1">
    <citation type="journal article" date="2014" name="Int. J. Syst. Evol. Microbiol.">
        <title>Complete genome sequence of Corynebacterium casei LMG S-19264T (=DSM 44701T), isolated from a smear-ripened cheese.</title>
        <authorList>
            <consortium name="US DOE Joint Genome Institute (JGI-PGF)"/>
            <person name="Walter F."/>
            <person name="Albersmeier A."/>
            <person name="Kalinowski J."/>
            <person name="Ruckert C."/>
        </authorList>
    </citation>
    <scope>NUCLEOTIDE SEQUENCE</scope>
    <source>
        <strain evidence="1">CGMCC 1.15966</strain>
    </source>
</reference>
<name>A0A8H9FY94_9SPHI</name>
<dbReference type="GO" id="GO:0016740">
    <property type="term" value="F:transferase activity"/>
    <property type="evidence" value="ECO:0007669"/>
    <property type="project" value="UniProtKB-KW"/>
</dbReference>
<reference evidence="1" key="2">
    <citation type="submission" date="2020-09" db="EMBL/GenBank/DDBJ databases">
        <authorList>
            <person name="Sun Q."/>
            <person name="Zhou Y."/>
        </authorList>
    </citation>
    <scope>NUCLEOTIDE SEQUENCE</scope>
    <source>
        <strain evidence="1">CGMCC 1.15966</strain>
    </source>
</reference>
<comment type="caution">
    <text evidence="1">The sequence shown here is derived from an EMBL/GenBank/DDBJ whole genome shotgun (WGS) entry which is preliminary data.</text>
</comment>
<keyword evidence="2" id="KW-1185">Reference proteome</keyword>
<keyword evidence="1" id="KW-0808">Transferase</keyword>
<protein>
    <submittedName>
        <fullName evidence="1">Glycosyl transferase</fullName>
    </submittedName>
</protein>
<dbReference type="AlphaFoldDB" id="A0A8H9FY94"/>
<dbReference type="Proteomes" id="UP000614460">
    <property type="component" value="Unassembled WGS sequence"/>
</dbReference>
<evidence type="ECO:0000313" key="1">
    <source>
        <dbReference type="EMBL" id="GGE14644.1"/>
    </source>
</evidence>
<sequence>MKNNNIKEPLAAFFAKVPELDLSYIEILTNPTGIFQHAKFNIPDYNHGYCLDDNCRALLLLLKGQESVDPAKATKLISTYLAYIYYSQNSDGTFRNFMAYDLNFLESIGSDDSMGRTLWILGYLLSRPESAQFHNISKEIFDRTIPHLKYCKSVRAISFYILGLLYFLEKYPENKTAIHQLETFCDFLIHEYKVCSTENWHWFEEVISYDNAIIPLSLLKASRYFKNAGLQKIGLESADFLDKILYRNGHFAPIGNQNWYKKHGKISAYGQQPVEVCSSIYLYQELRHHNTPINCKERIRDSFLWFLGKNDLNISLFDCENMACYDGLEQYGINKNQGAESNLVFWLSYIEVKKVLSI</sequence>
<gene>
    <name evidence="1" type="ORF">GCM10011516_10510</name>
</gene>
<dbReference type="EMBL" id="BMKM01000002">
    <property type="protein sequence ID" value="GGE14644.1"/>
    <property type="molecule type" value="Genomic_DNA"/>
</dbReference>
<proteinExistence type="predicted"/>
<organism evidence="1 2">
    <name type="scientific">Sphingobacterium cellulitidis</name>
    <dbReference type="NCBI Taxonomy" id="1768011"/>
    <lineage>
        <taxon>Bacteria</taxon>
        <taxon>Pseudomonadati</taxon>
        <taxon>Bacteroidota</taxon>
        <taxon>Sphingobacteriia</taxon>
        <taxon>Sphingobacteriales</taxon>
        <taxon>Sphingobacteriaceae</taxon>
        <taxon>Sphingobacterium</taxon>
    </lineage>
</organism>
<evidence type="ECO:0000313" key="2">
    <source>
        <dbReference type="Proteomes" id="UP000614460"/>
    </source>
</evidence>